<dbReference type="RefSeq" id="WP_205363663.1">
    <property type="nucleotide sequence ID" value="NZ_JADKYB010000030.1"/>
</dbReference>
<organism evidence="1 2">
    <name type="scientific">Actinacidiphila acididurans</name>
    <dbReference type="NCBI Taxonomy" id="2784346"/>
    <lineage>
        <taxon>Bacteria</taxon>
        <taxon>Bacillati</taxon>
        <taxon>Actinomycetota</taxon>
        <taxon>Actinomycetes</taxon>
        <taxon>Kitasatosporales</taxon>
        <taxon>Streptomycetaceae</taxon>
        <taxon>Actinacidiphila</taxon>
    </lineage>
</organism>
<accession>A0ABS2U4F1</accession>
<evidence type="ECO:0000313" key="2">
    <source>
        <dbReference type="Proteomes" id="UP000749040"/>
    </source>
</evidence>
<evidence type="ECO:0000313" key="1">
    <source>
        <dbReference type="EMBL" id="MBM9510031.1"/>
    </source>
</evidence>
<gene>
    <name evidence="1" type="ORF">ITX44_36840</name>
</gene>
<protein>
    <submittedName>
        <fullName evidence="1">Uncharacterized protein</fullName>
    </submittedName>
</protein>
<reference evidence="1 2" key="1">
    <citation type="submission" date="2021-01" db="EMBL/GenBank/DDBJ databases">
        <title>Streptomyces acididurans sp. nov., isolated from a peat swamp forest soil.</title>
        <authorList>
            <person name="Chantavorakit T."/>
            <person name="Duangmal K."/>
        </authorList>
    </citation>
    <scope>NUCLEOTIDE SEQUENCE [LARGE SCALE GENOMIC DNA]</scope>
    <source>
        <strain evidence="1 2">KK5PA1</strain>
    </source>
</reference>
<dbReference type="EMBL" id="JADKYB010000030">
    <property type="protein sequence ID" value="MBM9510031.1"/>
    <property type="molecule type" value="Genomic_DNA"/>
</dbReference>
<comment type="caution">
    <text evidence="1">The sequence shown here is derived from an EMBL/GenBank/DDBJ whole genome shotgun (WGS) entry which is preliminary data.</text>
</comment>
<name>A0ABS2U4F1_9ACTN</name>
<dbReference type="Proteomes" id="UP000749040">
    <property type="component" value="Unassembled WGS sequence"/>
</dbReference>
<proteinExistence type="predicted"/>
<sequence>MAQPGAALPDPALVTLALRIQGMFINRGLSLADPETAEAYVTSVDALRLILDGARATGLLGDEQHATLTGMFDAAGTVPGVL</sequence>
<keyword evidence="2" id="KW-1185">Reference proteome</keyword>